<feature type="domain" description="Nudix hydrolase" evidence="2">
    <location>
        <begin position="1"/>
        <end position="147"/>
    </location>
</feature>
<organism evidence="3 4">
    <name type="scientific">Chitinophaga terrae</name>
    <name type="common">ex Kim and Jung 2007</name>
    <dbReference type="NCBI Taxonomy" id="408074"/>
    <lineage>
        <taxon>Bacteria</taxon>
        <taxon>Pseudomonadati</taxon>
        <taxon>Bacteroidota</taxon>
        <taxon>Chitinophagia</taxon>
        <taxon>Chitinophagales</taxon>
        <taxon>Chitinophagaceae</taxon>
        <taxon>Chitinophaga</taxon>
    </lineage>
</organism>
<dbReference type="SUPFAM" id="SSF55811">
    <property type="entry name" value="Nudix"/>
    <property type="match status" value="1"/>
</dbReference>
<dbReference type="Gene3D" id="3.90.79.10">
    <property type="entry name" value="Nucleoside Triphosphate Pyrophosphohydrolase"/>
    <property type="match status" value="1"/>
</dbReference>
<dbReference type="OrthoDB" id="954553at2"/>
<dbReference type="Pfam" id="PF00293">
    <property type="entry name" value="NUDIX"/>
    <property type="match status" value="1"/>
</dbReference>
<dbReference type="CDD" id="cd04662">
    <property type="entry name" value="NUDIX_Hydrolase"/>
    <property type="match status" value="1"/>
</dbReference>
<dbReference type="RefSeq" id="WP_089759676.1">
    <property type="nucleotide sequence ID" value="NZ_BKAT01000005.1"/>
</dbReference>
<gene>
    <name evidence="3" type="ORF">SAMN05660909_01206</name>
</gene>
<protein>
    <submittedName>
        <fullName evidence="3">Predicted NTP pyrophosphohydrolase, NUDIX family</fullName>
    </submittedName>
</protein>
<reference evidence="4" key="1">
    <citation type="submission" date="2016-10" db="EMBL/GenBank/DDBJ databases">
        <authorList>
            <person name="Varghese N."/>
            <person name="Submissions S."/>
        </authorList>
    </citation>
    <scope>NUCLEOTIDE SEQUENCE [LARGE SCALE GENOMIC DNA]</scope>
    <source>
        <strain evidence="4">DSM 23920</strain>
    </source>
</reference>
<dbReference type="PANTHER" id="PTHR21340:SF7">
    <property type="entry name" value="NUDIX HYDROLASE DOMAIN-CONTAINING PROTEIN"/>
    <property type="match status" value="1"/>
</dbReference>
<dbReference type="InterPro" id="IPR020084">
    <property type="entry name" value="NUDIX_hydrolase_CS"/>
</dbReference>
<dbReference type="STRING" id="408074.SAMN05660909_01206"/>
<sequence length="149" mass="16913">MKESAGILLVRKGKQPEFLLVHPGGPFFKKKDAGFWTIPKGEPVEGEDLLATARREFEEETGYAPSGPFIALQPVVQKNNKKVWCWMAFGDLDPAAVKCNTFDIEWPPHSGKRQSFPEIDKAGWFTFDDAMQLINERQQRLLQEAKAHL</sequence>
<dbReference type="InterPro" id="IPR015797">
    <property type="entry name" value="NUDIX_hydrolase-like_dom_sf"/>
</dbReference>
<dbReference type="InterPro" id="IPR051325">
    <property type="entry name" value="Nudix_hydrolase_domain"/>
</dbReference>
<dbReference type="GO" id="GO:0006167">
    <property type="term" value="P:AMP biosynthetic process"/>
    <property type="evidence" value="ECO:0007669"/>
    <property type="project" value="TreeGrafter"/>
</dbReference>
<evidence type="ECO:0000313" key="3">
    <source>
        <dbReference type="EMBL" id="SEA22652.1"/>
    </source>
</evidence>
<keyword evidence="4" id="KW-1185">Reference proteome</keyword>
<dbReference type="PANTHER" id="PTHR21340">
    <property type="entry name" value="DIADENOSINE 5,5-P1,P4-TETRAPHOSPHATE PYROPHOSPHOHYDROLASE MUTT"/>
    <property type="match status" value="1"/>
</dbReference>
<dbReference type="Proteomes" id="UP000199656">
    <property type="component" value="Unassembled WGS sequence"/>
</dbReference>
<dbReference type="GO" id="GO:0006754">
    <property type="term" value="P:ATP biosynthetic process"/>
    <property type="evidence" value="ECO:0007669"/>
    <property type="project" value="TreeGrafter"/>
</dbReference>
<evidence type="ECO:0000313" key="4">
    <source>
        <dbReference type="Proteomes" id="UP000199656"/>
    </source>
</evidence>
<proteinExistence type="predicted"/>
<dbReference type="AlphaFoldDB" id="A0A1H3ZH36"/>
<keyword evidence="1 3" id="KW-0378">Hydrolase</keyword>
<evidence type="ECO:0000259" key="2">
    <source>
        <dbReference type="PROSITE" id="PS51462"/>
    </source>
</evidence>
<accession>A0A1H3ZH36</accession>
<dbReference type="EMBL" id="FNRL01000004">
    <property type="protein sequence ID" value="SEA22652.1"/>
    <property type="molecule type" value="Genomic_DNA"/>
</dbReference>
<dbReference type="InterPro" id="IPR000086">
    <property type="entry name" value="NUDIX_hydrolase_dom"/>
</dbReference>
<name>A0A1H3ZH36_9BACT</name>
<dbReference type="PROSITE" id="PS51462">
    <property type="entry name" value="NUDIX"/>
    <property type="match status" value="1"/>
</dbReference>
<dbReference type="GO" id="GO:0004081">
    <property type="term" value="F:bis(5'-nucleosyl)-tetraphosphatase (asymmetrical) activity"/>
    <property type="evidence" value="ECO:0007669"/>
    <property type="project" value="TreeGrafter"/>
</dbReference>
<dbReference type="PROSITE" id="PS00893">
    <property type="entry name" value="NUDIX_BOX"/>
    <property type="match status" value="1"/>
</dbReference>
<evidence type="ECO:0000256" key="1">
    <source>
        <dbReference type="ARBA" id="ARBA00022801"/>
    </source>
</evidence>